<feature type="chain" id="PRO_5037180208" description="DUF4893 domain-containing protein" evidence="1">
    <location>
        <begin position="22"/>
        <end position="211"/>
    </location>
</feature>
<evidence type="ECO:0000256" key="1">
    <source>
        <dbReference type="SAM" id="SignalP"/>
    </source>
</evidence>
<keyword evidence="1" id="KW-0732">Signal</keyword>
<dbReference type="RefSeq" id="WP_188763136.1">
    <property type="nucleotide sequence ID" value="NZ_BMJM01000008.1"/>
</dbReference>
<keyword evidence="3" id="KW-1185">Reference proteome</keyword>
<evidence type="ECO:0008006" key="4">
    <source>
        <dbReference type="Google" id="ProtNLM"/>
    </source>
</evidence>
<reference evidence="2" key="1">
    <citation type="journal article" date="2014" name="Int. J. Syst. Evol. Microbiol.">
        <title>Complete genome sequence of Corynebacterium casei LMG S-19264T (=DSM 44701T), isolated from a smear-ripened cheese.</title>
        <authorList>
            <consortium name="US DOE Joint Genome Institute (JGI-PGF)"/>
            <person name="Walter F."/>
            <person name="Albersmeier A."/>
            <person name="Kalinowski J."/>
            <person name="Ruckert C."/>
        </authorList>
    </citation>
    <scope>NUCLEOTIDE SEQUENCE</scope>
    <source>
        <strain evidence="2">CGMCC 1.15519</strain>
    </source>
</reference>
<comment type="caution">
    <text evidence="2">The sequence shown here is derived from an EMBL/GenBank/DDBJ whole genome shotgun (WGS) entry which is preliminary data.</text>
</comment>
<sequence length="211" mass="22579">MRPVLIPGLAVALAIAASACAGKGNDSARPPPSWQSQISDPDRQLLAKLWGAWTRALAQADKAGMRANLAQFGNMVVPDTAVPAAFPGPGNYRCRTITIGIREGGVPTPGVPAMTTGQSVPCTITERKGLLWFEQQAGPQRIGGKMYADGDRMVFLGSMALAGEIGMLPYGTDGQRDQVGVLKAYGDRRWRIELPWPKWQSNLALIEILPA</sequence>
<dbReference type="InterPro" id="IPR032609">
    <property type="entry name" value="DUF4893"/>
</dbReference>
<dbReference type="AlphaFoldDB" id="A0A916ZWF9"/>
<name>A0A916ZWF9_9SPHN</name>
<dbReference type="PROSITE" id="PS51257">
    <property type="entry name" value="PROKAR_LIPOPROTEIN"/>
    <property type="match status" value="1"/>
</dbReference>
<dbReference type="Proteomes" id="UP000635071">
    <property type="component" value="Unassembled WGS sequence"/>
</dbReference>
<feature type="signal peptide" evidence="1">
    <location>
        <begin position="1"/>
        <end position="21"/>
    </location>
</feature>
<proteinExistence type="predicted"/>
<gene>
    <name evidence="2" type="ORF">GCM10011529_23280</name>
</gene>
<dbReference type="EMBL" id="BMJM01000008">
    <property type="protein sequence ID" value="GGE16232.1"/>
    <property type="molecule type" value="Genomic_DNA"/>
</dbReference>
<evidence type="ECO:0000313" key="3">
    <source>
        <dbReference type="Proteomes" id="UP000635071"/>
    </source>
</evidence>
<protein>
    <recommendedName>
        <fullName evidence="4">DUF4893 domain-containing protein</fullName>
    </recommendedName>
</protein>
<accession>A0A916ZWF9</accession>
<reference evidence="2" key="2">
    <citation type="submission" date="2020-09" db="EMBL/GenBank/DDBJ databases">
        <authorList>
            <person name="Sun Q."/>
            <person name="Zhou Y."/>
        </authorList>
    </citation>
    <scope>NUCLEOTIDE SEQUENCE</scope>
    <source>
        <strain evidence="2">CGMCC 1.15519</strain>
    </source>
</reference>
<organism evidence="2 3">
    <name type="scientific">Sandarakinorhabdus glacialis</name>
    <dbReference type="NCBI Taxonomy" id="1614636"/>
    <lineage>
        <taxon>Bacteria</taxon>
        <taxon>Pseudomonadati</taxon>
        <taxon>Pseudomonadota</taxon>
        <taxon>Alphaproteobacteria</taxon>
        <taxon>Sphingomonadales</taxon>
        <taxon>Sphingosinicellaceae</taxon>
        <taxon>Sandarakinorhabdus</taxon>
    </lineage>
</organism>
<evidence type="ECO:0000313" key="2">
    <source>
        <dbReference type="EMBL" id="GGE16232.1"/>
    </source>
</evidence>
<dbReference type="Pfam" id="PF16233">
    <property type="entry name" value="DUF4893"/>
    <property type="match status" value="1"/>
</dbReference>